<dbReference type="Proteomes" id="UP000006729">
    <property type="component" value="Chromosome 18"/>
</dbReference>
<dbReference type="PANTHER" id="PTHR10804">
    <property type="entry name" value="PROTEASE FAMILY M24 METHIONYL AMINOPEPTIDASE, AMINOPEPTIDASE P"/>
    <property type="match status" value="1"/>
</dbReference>
<dbReference type="InterPro" id="IPR036388">
    <property type="entry name" value="WH-like_DNA-bd_sf"/>
</dbReference>
<gene>
    <name evidence="1" type="ORF">POPTR_018G064600</name>
</gene>
<organism evidence="1 2">
    <name type="scientific">Populus trichocarpa</name>
    <name type="common">Western balsam poplar</name>
    <name type="synonym">Populus balsamifera subsp. trichocarpa</name>
    <dbReference type="NCBI Taxonomy" id="3694"/>
    <lineage>
        <taxon>Eukaryota</taxon>
        <taxon>Viridiplantae</taxon>
        <taxon>Streptophyta</taxon>
        <taxon>Embryophyta</taxon>
        <taxon>Tracheophyta</taxon>
        <taxon>Spermatophyta</taxon>
        <taxon>Magnoliopsida</taxon>
        <taxon>eudicotyledons</taxon>
        <taxon>Gunneridae</taxon>
        <taxon>Pentapetalae</taxon>
        <taxon>rosids</taxon>
        <taxon>fabids</taxon>
        <taxon>Malpighiales</taxon>
        <taxon>Salicaceae</taxon>
        <taxon>Saliceae</taxon>
        <taxon>Populus</taxon>
    </lineage>
</organism>
<dbReference type="Gene3D" id="1.10.10.10">
    <property type="entry name" value="Winged helix-like DNA-binding domain superfamily/Winged helix DNA-binding domain"/>
    <property type="match status" value="1"/>
</dbReference>
<name>A0A2K1WWS9_POPTR</name>
<dbReference type="EMBL" id="CM009307">
    <property type="protein sequence ID" value="PNS92990.1"/>
    <property type="molecule type" value="Genomic_DNA"/>
</dbReference>
<evidence type="ECO:0000313" key="1">
    <source>
        <dbReference type="EMBL" id="PNS92990.1"/>
    </source>
</evidence>
<dbReference type="STRING" id="3694.A0A2K1WWS9"/>
<accession>A0A2K1WWS9</accession>
<evidence type="ECO:0000313" key="2">
    <source>
        <dbReference type="Proteomes" id="UP000006729"/>
    </source>
</evidence>
<proteinExistence type="predicted"/>
<dbReference type="PANTHER" id="PTHR10804:SF11">
    <property type="entry name" value="PROLIFERATION-ASSOCIATED PROTEIN 2G4"/>
    <property type="match status" value="1"/>
</dbReference>
<keyword evidence="2" id="KW-1185">Reference proteome</keyword>
<sequence>MEGTLFLILWIVTNTRKGTPKLLDKKNTTINKRVEYKNYHLKMKSSRFSLSEINQKFPIMPFTTRFICSYITLDFNIKGDYVAHIKFTIVLMLNGSDQITSHSLQEPTKMIYDLEIKVWLALGTKTKKRVGGFGRELEVIL</sequence>
<reference evidence="1 2" key="1">
    <citation type="journal article" date="2006" name="Science">
        <title>The genome of black cottonwood, Populus trichocarpa (Torr. &amp; Gray).</title>
        <authorList>
            <person name="Tuskan G.A."/>
            <person name="Difazio S."/>
            <person name="Jansson S."/>
            <person name="Bohlmann J."/>
            <person name="Grigoriev I."/>
            <person name="Hellsten U."/>
            <person name="Putnam N."/>
            <person name="Ralph S."/>
            <person name="Rombauts S."/>
            <person name="Salamov A."/>
            <person name="Schein J."/>
            <person name="Sterck L."/>
            <person name="Aerts A."/>
            <person name="Bhalerao R.R."/>
            <person name="Bhalerao R.P."/>
            <person name="Blaudez D."/>
            <person name="Boerjan W."/>
            <person name="Brun A."/>
            <person name="Brunner A."/>
            <person name="Busov V."/>
            <person name="Campbell M."/>
            <person name="Carlson J."/>
            <person name="Chalot M."/>
            <person name="Chapman J."/>
            <person name="Chen G.L."/>
            <person name="Cooper D."/>
            <person name="Coutinho P.M."/>
            <person name="Couturier J."/>
            <person name="Covert S."/>
            <person name="Cronk Q."/>
            <person name="Cunningham R."/>
            <person name="Davis J."/>
            <person name="Degroeve S."/>
            <person name="Dejardin A."/>
            <person name="Depamphilis C."/>
            <person name="Detter J."/>
            <person name="Dirks B."/>
            <person name="Dubchak I."/>
            <person name="Duplessis S."/>
            <person name="Ehlting J."/>
            <person name="Ellis B."/>
            <person name="Gendler K."/>
            <person name="Goodstein D."/>
            <person name="Gribskov M."/>
            <person name="Grimwood J."/>
            <person name="Groover A."/>
            <person name="Gunter L."/>
            <person name="Hamberger B."/>
            <person name="Heinze B."/>
            <person name="Helariutta Y."/>
            <person name="Henrissat B."/>
            <person name="Holligan D."/>
            <person name="Holt R."/>
            <person name="Huang W."/>
            <person name="Islam-Faridi N."/>
            <person name="Jones S."/>
            <person name="Jones-Rhoades M."/>
            <person name="Jorgensen R."/>
            <person name="Joshi C."/>
            <person name="Kangasjarvi J."/>
            <person name="Karlsson J."/>
            <person name="Kelleher C."/>
            <person name="Kirkpatrick R."/>
            <person name="Kirst M."/>
            <person name="Kohler A."/>
            <person name="Kalluri U."/>
            <person name="Larimer F."/>
            <person name="Leebens-Mack J."/>
            <person name="Leple J.C."/>
            <person name="Locascio P."/>
            <person name="Lou Y."/>
            <person name="Lucas S."/>
            <person name="Martin F."/>
            <person name="Montanini B."/>
            <person name="Napoli C."/>
            <person name="Nelson D.R."/>
            <person name="Nelson C."/>
            <person name="Nieminen K."/>
            <person name="Nilsson O."/>
            <person name="Pereda V."/>
            <person name="Peter G."/>
            <person name="Philippe R."/>
            <person name="Pilate G."/>
            <person name="Poliakov A."/>
            <person name="Razumovskaya J."/>
            <person name="Richardson P."/>
            <person name="Rinaldi C."/>
            <person name="Ritland K."/>
            <person name="Rouze P."/>
            <person name="Ryaboy D."/>
            <person name="Schmutz J."/>
            <person name="Schrader J."/>
            <person name="Segerman B."/>
            <person name="Shin H."/>
            <person name="Siddiqui A."/>
            <person name="Sterky F."/>
            <person name="Terry A."/>
            <person name="Tsai C.J."/>
            <person name="Uberbacher E."/>
            <person name="Unneberg P."/>
            <person name="Vahala J."/>
            <person name="Wall K."/>
            <person name="Wessler S."/>
            <person name="Yang G."/>
            <person name="Yin T."/>
            <person name="Douglas C."/>
            <person name="Marra M."/>
            <person name="Sandberg G."/>
            <person name="Van de Peer Y."/>
            <person name="Rokhsar D."/>
        </authorList>
    </citation>
    <scope>NUCLEOTIDE SEQUENCE [LARGE SCALE GENOMIC DNA]</scope>
    <source>
        <strain evidence="2">cv. Nisqually</strain>
    </source>
</reference>
<protein>
    <submittedName>
        <fullName evidence="1">Uncharacterized protein</fullName>
    </submittedName>
</protein>
<dbReference type="InParanoid" id="A0A2K1WWS9"/>
<dbReference type="AlphaFoldDB" id="A0A2K1WWS9"/>
<dbReference type="InterPro" id="IPR047113">
    <property type="entry name" value="PA2G4/ARX1"/>
</dbReference>